<dbReference type="AlphaFoldDB" id="A0A9Q3D158"/>
<organism evidence="2 3">
    <name type="scientific">Austropuccinia psidii MF-1</name>
    <dbReference type="NCBI Taxonomy" id="1389203"/>
    <lineage>
        <taxon>Eukaryota</taxon>
        <taxon>Fungi</taxon>
        <taxon>Dikarya</taxon>
        <taxon>Basidiomycota</taxon>
        <taxon>Pucciniomycotina</taxon>
        <taxon>Pucciniomycetes</taxon>
        <taxon>Pucciniales</taxon>
        <taxon>Sphaerophragmiaceae</taxon>
        <taxon>Austropuccinia</taxon>
    </lineage>
</organism>
<protein>
    <recommendedName>
        <fullName evidence="4">Retrotransposon gag domain-containing protein</fullName>
    </recommendedName>
</protein>
<reference evidence="2" key="1">
    <citation type="submission" date="2021-03" db="EMBL/GenBank/DDBJ databases">
        <title>Draft genome sequence of rust myrtle Austropuccinia psidii MF-1, a brazilian biotype.</title>
        <authorList>
            <person name="Quecine M.C."/>
            <person name="Pachon D.M.R."/>
            <person name="Bonatelli M.L."/>
            <person name="Correr F.H."/>
            <person name="Franceschini L.M."/>
            <person name="Leite T.F."/>
            <person name="Margarido G.R.A."/>
            <person name="Almeida C.A."/>
            <person name="Ferrarezi J.A."/>
            <person name="Labate C.A."/>
        </authorList>
    </citation>
    <scope>NUCLEOTIDE SEQUENCE</scope>
    <source>
        <strain evidence="2">MF-1</strain>
    </source>
</reference>
<dbReference type="EMBL" id="AVOT02011418">
    <property type="protein sequence ID" value="MBW0492066.1"/>
    <property type="molecule type" value="Genomic_DNA"/>
</dbReference>
<name>A0A9Q3D158_9BASI</name>
<gene>
    <name evidence="2" type="ORF">O181_031781</name>
</gene>
<comment type="caution">
    <text evidence="2">The sequence shown here is derived from an EMBL/GenBank/DDBJ whole genome shotgun (WGS) entry which is preliminary data.</text>
</comment>
<feature type="region of interest" description="Disordered" evidence="1">
    <location>
        <begin position="1"/>
        <end position="97"/>
    </location>
</feature>
<evidence type="ECO:0008006" key="4">
    <source>
        <dbReference type="Google" id="ProtNLM"/>
    </source>
</evidence>
<proteinExistence type="predicted"/>
<evidence type="ECO:0000256" key="1">
    <source>
        <dbReference type="SAM" id="MobiDB-lite"/>
    </source>
</evidence>
<sequence length="250" mass="27790">MPIQHSPPAKKTRSHARTQAMLTPTPRVPLDCRGPRRSNPSSGVVGAFPGTSKTTLKGPVEEENYVEEEESHGTEAAPAPVGASQGTGGKTLAQSNKPVSHKYEPSLLANMHQVTQIMANLQDASSSEASRPQAFKKTSMKAPDCFDGTKTFKLRGFIQSCKLIFHNDKENFSEYREKALHANSFLLGRASKWIDSYLSNLTNQEPDYLINNWKIYESQLFTLFGDPNEVRKAKEELDATRMKEGRHVLV</sequence>
<accession>A0A9Q3D158</accession>
<feature type="compositionally biased region" description="Acidic residues" evidence="1">
    <location>
        <begin position="61"/>
        <end position="70"/>
    </location>
</feature>
<dbReference type="Proteomes" id="UP000765509">
    <property type="component" value="Unassembled WGS sequence"/>
</dbReference>
<evidence type="ECO:0000313" key="3">
    <source>
        <dbReference type="Proteomes" id="UP000765509"/>
    </source>
</evidence>
<keyword evidence="3" id="KW-1185">Reference proteome</keyword>
<evidence type="ECO:0000313" key="2">
    <source>
        <dbReference type="EMBL" id="MBW0492066.1"/>
    </source>
</evidence>